<dbReference type="Pfam" id="PF13508">
    <property type="entry name" value="Acetyltransf_7"/>
    <property type="match status" value="1"/>
</dbReference>
<evidence type="ECO:0000256" key="2">
    <source>
        <dbReference type="ARBA" id="ARBA00023315"/>
    </source>
</evidence>
<dbReference type="AlphaFoldDB" id="A0A2V4V091"/>
<evidence type="ECO:0000259" key="3">
    <source>
        <dbReference type="PROSITE" id="PS51186"/>
    </source>
</evidence>
<gene>
    <name evidence="4" type="ORF">DFQ00_1169</name>
</gene>
<feature type="domain" description="N-acetyltransferase" evidence="3">
    <location>
        <begin position="2"/>
        <end position="156"/>
    </location>
</feature>
<comment type="caution">
    <text evidence="4">The sequence shown here is derived from an EMBL/GenBank/DDBJ whole genome shotgun (WGS) entry which is preliminary data.</text>
</comment>
<organism evidence="4 5">
    <name type="scientific">Paenibacillus barcinonensis</name>
    <dbReference type="NCBI Taxonomy" id="198119"/>
    <lineage>
        <taxon>Bacteria</taxon>
        <taxon>Bacillati</taxon>
        <taxon>Bacillota</taxon>
        <taxon>Bacilli</taxon>
        <taxon>Bacillales</taxon>
        <taxon>Paenibacillaceae</taxon>
        <taxon>Paenibacillus</taxon>
    </lineage>
</organism>
<name>A0A2V4V091_PAEBA</name>
<dbReference type="EMBL" id="QJSW01000016">
    <property type="protein sequence ID" value="PYE45773.1"/>
    <property type="molecule type" value="Genomic_DNA"/>
</dbReference>
<dbReference type="PROSITE" id="PS51186">
    <property type="entry name" value="GNAT"/>
    <property type="match status" value="1"/>
</dbReference>
<accession>A0A2V4V091</accession>
<dbReference type="InterPro" id="IPR000182">
    <property type="entry name" value="GNAT_dom"/>
</dbReference>
<dbReference type="Gene3D" id="3.40.630.30">
    <property type="match status" value="1"/>
</dbReference>
<reference evidence="4 5" key="1">
    <citation type="submission" date="2018-06" db="EMBL/GenBank/DDBJ databases">
        <title>Genomic Encyclopedia of Type Strains, Phase III (KMG-III): the genomes of soil and plant-associated and newly described type strains.</title>
        <authorList>
            <person name="Whitman W."/>
        </authorList>
    </citation>
    <scope>NUCLEOTIDE SEQUENCE [LARGE SCALE GENOMIC DNA]</scope>
    <source>
        <strain evidence="4 5">CECT 7022</strain>
    </source>
</reference>
<keyword evidence="4" id="KW-0687">Ribonucleoprotein</keyword>
<evidence type="ECO:0000256" key="1">
    <source>
        <dbReference type="ARBA" id="ARBA00022679"/>
    </source>
</evidence>
<dbReference type="CDD" id="cd04301">
    <property type="entry name" value="NAT_SF"/>
    <property type="match status" value="1"/>
</dbReference>
<sequence length="156" mass="17693">MMSIQSLSLHDEDTLGQLWRLQHVAYRLEAKMIGFQDIPPLLDTMETLQNCGETFYVCLDEQDGELLGAVAVAEEEKNTLTITRMMVHPDHFRKGIAASLMQHVFAEHPDVPRYIVSTGTLNQPAVNLYRRFGFEPVEAVQIAPGVELTTFYKNKL</sequence>
<dbReference type="InterPro" id="IPR016181">
    <property type="entry name" value="Acyl_CoA_acyltransferase"/>
</dbReference>
<evidence type="ECO:0000313" key="4">
    <source>
        <dbReference type="EMBL" id="PYE45773.1"/>
    </source>
</evidence>
<keyword evidence="2" id="KW-0012">Acyltransferase</keyword>
<dbReference type="SUPFAM" id="SSF55729">
    <property type="entry name" value="Acyl-CoA N-acyltransferases (Nat)"/>
    <property type="match status" value="1"/>
</dbReference>
<dbReference type="Proteomes" id="UP000247790">
    <property type="component" value="Unassembled WGS sequence"/>
</dbReference>
<protein>
    <submittedName>
        <fullName evidence="4">Ribosomal protein S18 acetylase RimI-like enzyme</fullName>
    </submittedName>
</protein>
<evidence type="ECO:0000313" key="5">
    <source>
        <dbReference type="Proteomes" id="UP000247790"/>
    </source>
</evidence>
<proteinExistence type="predicted"/>
<dbReference type="PANTHER" id="PTHR43800">
    <property type="entry name" value="PEPTIDYL-LYSINE N-ACETYLTRANSFERASE YJAB"/>
    <property type="match status" value="1"/>
</dbReference>
<dbReference type="PANTHER" id="PTHR43800:SF1">
    <property type="entry name" value="PEPTIDYL-LYSINE N-ACETYLTRANSFERASE YJAB"/>
    <property type="match status" value="1"/>
</dbReference>
<keyword evidence="4" id="KW-0689">Ribosomal protein</keyword>
<dbReference type="GO" id="GO:0005840">
    <property type="term" value="C:ribosome"/>
    <property type="evidence" value="ECO:0007669"/>
    <property type="project" value="UniProtKB-KW"/>
</dbReference>
<dbReference type="GO" id="GO:0016747">
    <property type="term" value="F:acyltransferase activity, transferring groups other than amino-acyl groups"/>
    <property type="evidence" value="ECO:0007669"/>
    <property type="project" value="InterPro"/>
</dbReference>
<keyword evidence="1" id="KW-0808">Transferase</keyword>